<proteinExistence type="predicted"/>
<feature type="transmembrane region" description="Helical" evidence="1">
    <location>
        <begin position="29"/>
        <end position="51"/>
    </location>
</feature>
<keyword evidence="1" id="KW-0812">Transmembrane</keyword>
<dbReference type="EMBL" id="BMXL01000005">
    <property type="protein sequence ID" value="GHD21654.1"/>
    <property type="molecule type" value="Genomic_DNA"/>
</dbReference>
<evidence type="ECO:0000256" key="1">
    <source>
        <dbReference type="SAM" id="Phobius"/>
    </source>
</evidence>
<evidence type="ECO:0000259" key="2">
    <source>
        <dbReference type="Pfam" id="PF07811"/>
    </source>
</evidence>
<evidence type="ECO:0000313" key="3">
    <source>
        <dbReference type="EMBL" id="GHD21654.1"/>
    </source>
</evidence>
<keyword evidence="4" id="KW-1185">Reference proteome</keyword>
<dbReference type="AlphaFoldDB" id="A0A918XB85"/>
<reference evidence="3 4" key="1">
    <citation type="journal article" date="2014" name="Int. J. Syst. Evol. Microbiol.">
        <title>Complete genome sequence of Corynebacterium casei LMG S-19264T (=DSM 44701T), isolated from a smear-ripened cheese.</title>
        <authorList>
            <consortium name="US DOE Joint Genome Institute (JGI-PGF)"/>
            <person name="Walter F."/>
            <person name="Albersmeier A."/>
            <person name="Kalinowski J."/>
            <person name="Ruckert C."/>
        </authorList>
    </citation>
    <scope>NUCLEOTIDE SEQUENCE [LARGE SCALE GENOMIC DNA]</scope>
    <source>
        <strain evidence="3 4">KCTC 19473</strain>
    </source>
</reference>
<dbReference type="Pfam" id="PF07811">
    <property type="entry name" value="TadE"/>
    <property type="match status" value="1"/>
</dbReference>
<dbReference type="RefSeq" id="WP_017576287.1">
    <property type="nucleotide sequence ID" value="NZ_BMXL01000005.1"/>
</dbReference>
<accession>A0A918XB85</accession>
<evidence type="ECO:0000313" key="4">
    <source>
        <dbReference type="Proteomes" id="UP000654947"/>
    </source>
</evidence>
<feature type="domain" description="TadE-like" evidence="2">
    <location>
        <begin position="23"/>
        <end position="65"/>
    </location>
</feature>
<dbReference type="Proteomes" id="UP000654947">
    <property type="component" value="Unassembled WGS sequence"/>
</dbReference>
<keyword evidence="1" id="KW-0472">Membrane</keyword>
<protein>
    <recommendedName>
        <fullName evidence="2">TadE-like domain-containing protein</fullName>
    </recommendedName>
</protein>
<dbReference type="InterPro" id="IPR012495">
    <property type="entry name" value="TadE-like_dom"/>
</dbReference>
<sequence length="149" mass="15816">MGPVVEHGTDRRKALRRARSDHGGVVVEFAAVVPFLMLALVLVWQVILIGITSMYASHASSEAARQAAVTPDDTALIDEEARKRVRPPWDGEDTMSVDIVERDGGRFARVSLSMPIFLPGAAGPWDVTGESAVVPEVAPLDGSGGGNRG</sequence>
<name>A0A918XB85_9ACTN</name>
<gene>
    <name evidence="3" type="ORF">GCM10007147_15330</name>
</gene>
<keyword evidence="1" id="KW-1133">Transmembrane helix</keyword>
<comment type="caution">
    <text evidence="3">The sequence shown here is derived from an EMBL/GenBank/DDBJ whole genome shotgun (WGS) entry which is preliminary data.</text>
</comment>
<organism evidence="3 4">
    <name type="scientific">Nocardiopsis kunsanensis</name>
    <dbReference type="NCBI Taxonomy" id="141693"/>
    <lineage>
        <taxon>Bacteria</taxon>
        <taxon>Bacillati</taxon>
        <taxon>Actinomycetota</taxon>
        <taxon>Actinomycetes</taxon>
        <taxon>Streptosporangiales</taxon>
        <taxon>Nocardiopsidaceae</taxon>
        <taxon>Nocardiopsis</taxon>
    </lineage>
</organism>